<comment type="caution">
    <text evidence="3">The sequence shown here is derived from an EMBL/GenBank/DDBJ whole genome shotgun (WGS) entry which is preliminary data.</text>
</comment>
<keyword evidence="2" id="KW-0472">Membrane</keyword>
<keyword evidence="4" id="KW-1185">Reference proteome</keyword>
<evidence type="ECO:0000256" key="2">
    <source>
        <dbReference type="SAM" id="Phobius"/>
    </source>
</evidence>
<dbReference type="InterPro" id="IPR011044">
    <property type="entry name" value="Quino_amine_DH_bsu"/>
</dbReference>
<dbReference type="Gene3D" id="2.120.10.30">
    <property type="entry name" value="TolB, C-terminal domain"/>
    <property type="match status" value="1"/>
</dbReference>
<dbReference type="SUPFAM" id="SSF50969">
    <property type="entry name" value="YVTN repeat-like/Quinoprotein amine dehydrogenase"/>
    <property type="match status" value="1"/>
</dbReference>
<evidence type="ECO:0008006" key="5">
    <source>
        <dbReference type="Google" id="ProtNLM"/>
    </source>
</evidence>
<evidence type="ECO:0000313" key="4">
    <source>
        <dbReference type="Proteomes" id="UP000539313"/>
    </source>
</evidence>
<reference evidence="3 4" key="1">
    <citation type="submission" date="2020-08" db="EMBL/GenBank/DDBJ databases">
        <title>Sequencing the genomes of 1000 actinobacteria strains.</title>
        <authorList>
            <person name="Klenk H.-P."/>
        </authorList>
    </citation>
    <scope>NUCLEOTIDE SEQUENCE [LARGE SCALE GENOMIC DNA]</scope>
    <source>
        <strain evidence="3 4">DSM 45823</strain>
    </source>
</reference>
<accession>A0A7W3R5W2</accession>
<feature type="region of interest" description="Disordered" evidence="1">
    <location>
        <begin position="32"/>
        <end position="69"/>
    </location>
</feature>
<dbReference type="RefSeq" id="WP_182703790.1">
    <property type="nucleotide sequence ID" value="NZ_JACJII010000001.1"/>
</dbReference>
<organism evidence="3 4">
    <name type="scientific">Thermomonospora cellulosilytica</name>
    <dbReference type="NCBI Taxonomy" id="1411118"/>
    <lineage>
        <taxon>Bacteria</taxon>
        <taxon>Bacillati</taxon>
        <taxon>Actinomycetota</taxon>
        <taxon>Actinomycetes</taxon>
        <taxon>Streptosporangiales</taxon>
        <taxon>Thermomonosporaceae</taxon>
        <taxon>Thermomonospora</taxon>
    </lineage>
</organism>
<keyword evidence="2" id="KW-0812">Transmembrane</keyword>
<proteinExistence type="predicted"/>
<feature type="transmembrane region" description="Helical" evidence="2">
    <location>
        <begin position="74"/>
        <end position="94"/>
    </location>
</feature>
<gene>
    <name evidence="3" type="ORF">HNR21_000410</name>
</gene>
<protein>
    <recommendedName>
        <fullName evidence="5">WD40 repeat protein</fullName>
    </recommendedName>
</protein>
<sequence>MLRRAVTLTVVATAGALAAVAVLALLEDRRGTPLPAGADPVDESRGSTEPMESAERQDPPSNGSRHGGLVRDHAVPVIVAILVVLLLAGAMDFVNGRAEKKDEEPAASKAAATKTAAQTGTPRFVVGVRRSGDALVVRDAQTGSQVGAGIAAPAGQRFHQIASYGEGAFVVSAYMPGRVTFHRLTLTRGGLPQSLTPLPGLVVQGTSTSRSDMAVSPDGQRIAYVAYGRGVSRIEIVSANGADRRRWTTRSNGRITNLSWTGGTLSFVWSTGGGPTVRRQVRTLDTTAPSGDLRTSRPVLPLPAGATTAALVQGNTVVAGVQQGTKLALQEFSLQTRQPTRVWWSAEAGRPPVALVRASKSGDVLMLGAGGLSYGAPGQSVRTFPVEEYGDVAW</sequence>
<name>A0A7W3R5W2_9ACTN</name>
<dbReference type="AlphaFoldDB" id="A0A7W3R5W2"/>
<keyword evidence="2" id="KW-1133">Transmembrane helix</keyword>
<evidence type="ECO:0000313" key="3">
    <source>
        <dbReference type="EMBL" id="MBA9001528.1"/>
    </source>
</evidence>
<dbReference type="EMBL" id="JACJII010000001">
    <property type="protein sequence ID" value="MBA9001528.1"/>
    <property type="molecule type" value="Genomic_DNA"/>
</dbReference>
<evidence type="ECO:0000256" key="1">
    <source>
        <dbReference type="SAM" id="MobiDB-lite"/>
    </source>
</evidence>
<dbReference type="InterPro" id="IPR011042">
    <property type="entry name" value="6-blade_b-propeller_TolB-like"/>
</dbReference>
<dbReference type="Proteomes" id="UP000539313">
    <property type="component" value="Unassembled WGS sequence"/>
</dbReference>